<keyword evidence="2" id="KW-1133">Transmembrane helix</keyword>
<evidence type="ECO:0000256" key="2">
    <source>
        <dbReference type="SAM" id="Phobius"/>
    </source>
</evidence>
<evidence type="ECO:0000313" key="4">
    <source>
        <dbReference type="Proteomes" id="UP000233417"/>
    </source>
</evidence>
<gene>
    <name evidence="3" type="ORF">CVU76_02840</name>
</gene>
<evidence type="ECO:0000256" key="1">
    <source>
        <dbReference type="SAM" id="MobiDB-lite"/>
    </source>
</evidence>
<dbReference type="AlphaFoldDB" id="A0A2N2F447"/>
<feature type="region of interest" description="Disordered" evidence="1">
    <location>
        <begin position="1"/>
        <end position="32"/>
    </location>
</feature>
<organism evidence="3 4">
    <name type="scientific">Candidatus Dojkabacteria bacterium HGW-Dojkabacteria-1</name>
    <dbReference type="NCBI Taxonomy" id="2013761"/>
    <lineage>
        <taxon>Bacteria</taxon>
        <taxon>Candidatus Dojkabacteria</taxon>
    </lineage>
</organism>
<protein>
    <recommendedName>
        <fullName evidence="5">Bacterial Ig-like domain-containing protein</fullName>
    </recommendedName>
</protein>
<accession>A0A2N2F447</accession>
<reference evidence="3 4" key="1">
    <citation type="journal article" date="2017" name="ISME J.">
        <title>Potential for microbial H2 and metal transformations associated with novel bacteria and archaea in deep terrestrial subsurface sediments.</title>
        <authorList>
            <person name="Hernsdorf A.W."/>
            <person name="Amano Y."/>
            <person name="Miyakawa K."/>
            <person name="Ise K."/>
            <person name="Suzuki Y."/>
            <person name="Anantharaman K."/>
            <person name="Probst A."/>
            <person name="Burstein D."/>
            <person name="Thomas B.C."/>
            <person name="Banfield J.F."/>
        </authorList>
    </citation>
    <scope>NUCLEOTIDE SEQUENCE [LARGE SCALE GENOMIC DNA]</scope>
    <source>
        <strain evidence="3">HGW-Dojkabacteria-1</strain>
    </source>
</reference>
<feature type="compositionally biased region" description="Basic and acidic residues" evidence="1">
    <location>
        <begin position="17"/>
        <end position="32"/>
    </location>
</feature>
<feature type="transmembrane region" description="Helical" evidence="2">
    <location>
        <begin position="284"/>
        <end position="304"/>
    </location>
</feature>
<keyword evidence="2" id="KW-0812">Transmembrane</keyword>
<dbReference type="Proteomes" id="UP000233417">
    <property type="component" value="Unassembled WGS sequence"/>
</dbReference>
<dbReference type="InterPro" id="IPR013783">
    <property type="entry name" value="Ig-like_fold"/>
</dbReference>
<evidence type="ECO:0000313" key="3">
    <source>
        <dbReference type="EMBL" id="PKN02937.1"/>
    </source>
</evidence>
<dbReference type="EMBL" id="PHAO01000001">
    <property type="protein sequence ID" value="PKN02937.1"/>
    <property type="molecule type" value="Genomic_DNA"/>
</dbReference>
<feature type="transmembrane region" description="Helical" evidence="2">
    <location>
        <begin position="43"/>
        <end position="64"/>
    </location>
</feature>
<dbReference type="Gene3D" id="2.60.40.10">
    <property type="entry name" value="Immunoglobulins"/>
    <property type="match status" value="2"/>
</dbReference>
<proteinExistence type="predicted"/>
<evidence type="ECO:0008006" key="5">
    <source>
        <dbReference type="Google" id="ProtNLM"/>
    </source>
</evidence>
<name>A0A2N2F447_9BACT</name>
<comment type="caution">
    <text evidence="3">The sequence shown here is derived from an EMBL/GenBank/DDBJ whole genome shotgun (WGS) entry which is preliminary data.</text>
</comment>
<sequence>MAKKKNTKSAAQTDVAKQQKQENMKSKVEIKQPERNQEKMSRIVGSIFIGLGVLLVAFGIYSFIRFREEPAIDIDLEAPVLSEVTSLTNGDKILIRGSAEGFDDVFVYVNDVKVGSAKVDGEANFSYEYTVENEGEYAINVAGVKGFPNRVMGPRSEVKMAAVDWTDPDPEAVEFKYGEETNKETFVIAGTAEPLSTIIVKRGILSYETIASSEGEFRLEGIELEEGRNVFTMSIKDQAGNEITLEEKIRVTYNPAGDVNGDAVVDGDIPQASGELDALFGNQLMLIFGLIAIVAFGTSFVYMYKKER</sequence>
<keyword evidence="2" id="KW-0472">Membrane</keyword>